<sequence>MQFIPPPVAELSPLALINVSGWAWVIVAAVLLFGAPGLLRWLWNLTLPPLAQWPRLNYWAAFRLVLLVSLVGLVIRVF</sequence>
<name>A0A2T2WLY1_9FIRM</name>
<feature type="transmembrane region" description="Helical" evidence="1">
    <location>
        <begin position="58"/>
        <end position="77"/>
    </location>
</feature>
<reference evidence="2 3" key="1">
    <citation type="journal article" date="2014" name="BMC Genomics">
        <title>Comparison of environmental and isolate Sulfobacillus genomes reveals diverse carbon, sulfur, nitrogen, and hydrogen metabolisms.</title>
        <authorList>
            <person name="Justice N.B."/>
            <person name="Norman A."/>
            <person name="Brown C.T."/>
            <person name="Singh A."/>
            <person name="Thomas B.C."/>
            <person name="Banfield J.F."/>
        </authorList>
    </citation>
    <scope>NUCLEOTIDE SEQUENCE [LARGE SCALE GENOMIC DNA]</scope>
    <source>
        <strain evidence="2">AMDSBA3</strain>
    </source>
</reference>
<evidence type="ECO:0000256" key="1">
    <source>
        <dbReference type="SAM" id="Phobius"/>
    </source>
</evidence>
<dbReference type="EMBL" id="PXYV01000007">
    <property type="protein sequence ID" value="PSR23226.1"/>
    <property type="molecule type" value="Genomic_DNA"/>
</dbReference>
<dbReference type="AlphaFoldDB" id="A0A2T2WLY1"/>
<feature type="transmembrane region" description="Helical" evidence="1">
    <location>
        <begin position="21"/>
        <end position="43"/>
    </location>
</feature>
<accession>A0A2T2WLY1</accession>
<keyword evidence="1" id="KW-1133">Transmembrane helix</keyword>
<dbReference type="Proteomes" id="UP000241848">
    <property type="component" value="Unassembled WGS sequence"/>
</dbReference>
<evidence type="ECO:0000313" key="2">
    <source>
        <dbReference type="EMBL" id="PSR23226.1"/>
    </source>
</evidence>
<proteinExistence type="predicted"/>
<organism evidence="2 3">
    <name type="scientific">Sulfobacillus acidophilus</name>
    <dbReference type="NCBI Taxonomy" id="53633"/>
    <lineage>
        <taxon>Bacteria</taxon>
        <taxon>Bacillati</taxon>
        <taxon>Bacillota</taxon>
        <taxon>Clostridia</taxon>
        <taxon>Eubacteriales</taxon>
        <taxon>Clostridiales Family XVII. Incertae Sedis</taxon>
        <taxon>Sulfobacillus</taxon>
    </lineage>
</organism>
<keyword evidence="1" id="KW-0472">Membrane</keyword>
<gene>
    <name evidence="2" type="ORF">C7B45_03785</name>
</gene>
<comment type="caution">
    <text evidence="2">The sequence shown here is derived from an EMBL/GenBank/DDBJ whole genome shotgun (WGS) entry which is preliminary data.</text>
</comment>
<protein>
    <submittedName>
        <fullName evidence="2">Uncharacterized protein</fullName>
    </submittedName>
</protein>
<evidence type="ECO:0000313" key="3">
    <source>
        <dbReference type="Proteomes" id="UP000241848"/>
    </source>
</evidence>
<keyword evidence="1" id="KW-0812">Transmembrane</keyword>